<dbReference type="EMBL" id="PDCP01000005">
    <property type="protein sequence ID" value="PEG41681.1"/>
    <property type="molecule type" value="Genomic_DNA"/>
</dbReference>
<gene>
    <name evidence="3" type="ORF">CQY20_04300</name>
    <name evidence="2" type="ORF">MAGR_15370</name>
</gene>
<name>A0A2A7NE11_MYCAG</name>
<accession>A0A2A7NE11</accession>
<dbReference type="CDD" id="cd02199">
    <property type="entry name" value="YjgF_YER057c_UK114_like_1"/>
    <property type="match status" value="1"/>
</dbReference>
<dbReference type="Proteomes" id="UP000220914">
    <property type="component" value="Unassembled WGS sequence"/>
</dbReference>
<reference evidence="2" key="3">
    <citation type="submission" date="2020-02" db="EMBL/GenBank/DDBJ databases">
        <authorList>
            <person name="Matsumoto Y."/>
            <person name="Motooka D."/>
            <person name="Nakamura S."/>
        </authorList>
    </citation>
    <scope>NUCLEOTIDE SEQUENCE</scope>
    <source>
        <strain evidence="2">JCM 6377</strain>
    </source>
</reference>
<dbReference type="Gene3D" id="3.30.1330.40">
    <property type="entry name" value="RutC-like"/>
    <property type="match status" value="1"/>
</dbReference>
<dbReference type="RefSeq" id="WP_097938429.1">
    <property type="nucleotide sequence ID" value="NZ_BLKS01000001.1"/>
</dbReference>
<organism evidence="3 4">
    <name type="scientific">Mycolicibacterium agri</name>
    <name type="common">Mycobacterium agri</name>
    <dbReference type="NCBI Taxonomy" id="36811"/>
    <lineage>
        <taxon>Bacteria</taxon>
        <taxon>Bacillati</taxon>
        <taxon>Actinomycetota</taxon>
        <taxon>Actinomycetes</taxon>
        <taxon>Mycobacteriales</taxon>
        <taxon>Mycobacteriaceae</taxon>
        <taxon>Mycolicibacterium</taxon>
    </lineage>
</organism>
<dbReference type="PANTHER" id="PTHR43760:SF1">
    <property type="entry name" value="ENDORIBONUCLEASE L-PSP_CHORISMATE MUTASE-LIKE DOMAIN-CONTAINING PROTEIN"/>
    <property type="match status" value="1"/>
</dbReference>
<comment type="caution">
    <text evidence="3">The sequence shown here is derived from an EMBL/GenBank/DDBJ whole genome shotgun (WGS) entry which is preliminary data.</text>
</comment>
<reference evidence="2 5" key="2">
    <citation type="journal article" date="2019" name="Emerg. Microbes Infect.">
        <title>Comprehensive subspecies identification of 175 nontuberculous mycobacteria species based on 7547 genomic profiles.</title>
        <authorList>
            <person name="Matsumoto Y."/>
            <person name="Kinjo T."/>
            <person name="Motooka D."/>
            <person name="Nabeya D."/>
            <person name="Jung N."/>
            <person name="Uechi K."/>
            <person name="Horii T."/>
            <person name="Iida T."/>
            <person name="Fujita J."/>
            <person name="Nakamura S."/>
        </authorList>
    </citation>
    <scope>NUCLEOTIDE SEQUENCE [LARGE SCALE GENOMIC DNA]</scope>
    <source>
        <strain evidence="2 5">JCM 6377</strain>
    </source>
</reference>
<evidence type="ECO:0000313" key="3">
    <source>
        <dbReference type="EMBL" id="PEG41681.1"/>
    </source>
</evidence>
<dbReference type="SUPFAM" id="SSF55298">
    <property type="entry name" value="YjgF-like"/>
    <property type="match status" value="1"/>
</dbReference>
<evidence type="ECO:0000313" key="5">
    <source>
        <dbReference type="Proteomes" id="UP000465302"/>
    </source>
</evidence>
<dbReference type="EMBL" id="BLKS01000001">
    <property type="protein sequence ID" value="GFG50096.1"/>
    <property type="molecule type" value="Genomic_DNA"/>
</dbReference>
<evidence type="ECO:0000313" key="4">
    <source>
        <dbReference type="Proteomes" id="UP000220914"/>
    </source>
</evidence>
<sequence length="151" mass="15644">MSTETHADEMGLPAPRVSSSPYLRTVIDGGVIYLSGQLPYVGAALDARGIVGATVSVEAAANAARQCALNALSVLRSELGSLNRVTQLLRLTGYIACTPDFAMQPKVMDAASATFLEYLGSRGQHSRTAVGVCSLPHGAPVEIEVTAAING</sequence>
<dbReference type="InterPro" id="IPR013813">
    <property type="entry name" value="Endoribo_LPSP/chorism_mut-like"/>
</dbReference>
<dbReference type="Proteomes" id="UP000465302">
    <property type="component" value="Unassembled WGS sequence"/>
</dbReference>
<dbReference type="InterPro" id="IPR035959">
    <property type="entry name" value="RutC-like_sf"/>
</dbReference>
<dbReference type="PANTHER" id="PTHR43760">
    <property type="entry name" value="ENDORIBONUCLEASE-RELATED"/>
    <property type="match status" value="1"/>
</dbReference>
<evidence type="ECO:0000313" key="2">
    <source>
        <dbReference type="EMBL" id="GFG50096.1"/>
    </source>
</evidence>
<reference evidence="3 4" key="1">
    <citation type="submission" date="2017-10" db="EMBL/GenBank/DDBJ databases">
        <title>The new phylogeny of genus Mycobacterium.</title>
        <authorList>
            <person name="Tortoli E."/>
            <person name="Trovato A."/>
            <person name="Cirillo D.M."/>
        </authorList>
    </citation>
    <scope>NUCLEOTIDE SEQUENCE [LARGE SCALE GENOMIC DNA]</scope>
    <source>
        <strain evidence="3 4">CCUG37673</strain>
    </source>
</reference>
<keyword evidence="4" id="KW-1185">Reference proteome</keyword>
<protein>
    <submittedName>
        <fullName evidence="3">LysR family transcriptional regulator</fullName>
    </submittedName>
</protein>
<dbReference type="AlphaFoldDB" id="A0A2A7NE11"/>
<dbReference type="OrthoDB" id="9806229at2"/>
<feature type="domain" description="Endoribonuclease L-PSP/chorismate mutase-like" evidence="1">
    <location>
        <begin position="20"/>
        <end position="130"/>
    </location>
</feature>
<dbReference type="Pfam" id="PF14588">
    <property type="entry name" value="YjgF_endoribonc"/>
    <property type="match status" value="1"/>
</dbReference>
<proteinExistence type="predicted"/>
<evidence type="ECO:0000259" key="1">
    <source>
        <dbReference type="Pfam" id="PF14588"/>
    </source>
</evidence>